<dbReference type="GO" id="GO:0003677">
    <property type="term" value="F:DNA binding"/>
    <property type="evidence" value="ECO:0007669"/>
    <property type="project" value="UniProtKB-KW"/>
</dbReference>
<dbReference type="SUPFAM" id="SSF46785">
    <property type="entry name" value="Winged helix' DNA-binding domain"/>
    <property type="match status" value="1"/>
</dbReference>
<evidence type="ECO:0000256" key="1">
    <source>
        <dbReference type="ARBA" id="ARBA00009437"/>
    </source>
</evidence>
<dbReference type="AlphaFoldDB" id="A0A420E6F7"/>
<keyword evidence="4" id="KW-0804">Transcription</keyword>
<dbReference type="SUPFAM" id="SSF53850">
    <property type="entry name" value="Periplasmic binding protein-like II"/>
    <property type="match status" value="1"/>
</dbReference>
<reference evidence="6 7" key="1">
    <citation type="submission" date="2018-09" db="EMBL/GenBank/DDBJ databases">
        <authorList>
            <person name="Wang Z."/>
        </authorList>
    </citation>
    <scope>NUCLEOTIDE SEQUENCE [LARGE SCALE GENOMIC DNA]</scope>
    <source>
        <strain evidence="6 7">ALS 81</strain>
    </source>
</reference>
<dbReference type="PANTHER" id="PTHR30118:SF7">
    <property type="entry name" value="TRANSCRIPTIONAL REGULATOR LYSR FAMILY"/>
    <property type="match status" value="1"/>
</dbReference>
<protein>
    <submittedName>
        <fullName evidence="6">LysR family transcriptional regulator</fullName>
    </submittedName>
</protein>
<evidence type="ECO:0000313" key="6">
    <source>
        <dbReference type="EMBL" id="RKF13650.1"/>
    </source>
</evidence>
<dbReference type="InterPro" id="IPR005119">
    <property type="entry name" value="LysR_subst-bd"/>
</dbReference>
<name>A0A420E6F7_9ALTE</name>
<keyword evidence="3" id="KW-0238">DNA-binding</keyword>
<dbReference type="Gene3D" id="1.10.10.10">
    <property type="entry name" value="Winged helix-like DNA-binding domain superfamily/Winged helix DNA-binding domain"/>
    <property type="match status" value="1"/>
</dbReference>
<dbReference type="OrthoDB" id="6396370at2"/>
<keyword evidence="2" id="KW-0805">Transcription regulation</keyword>
<dbReference type="InterPro" id="IPR036390">
    <property type="entry name" value="WH_DNA-bd_sf"/>
</dbReference>
<organism evidence="6 7">
    <name type="scientific">Alginatibacterium sediminis</name>
    <dbReference type="NCBI Taxonomy" id="2164068"/>
    <lineage>
        <taxon>Bacteria</taxon>
        <taxon>Pseudomonadati</taxon>
        <taxon>Pseudomonadota</taxon>
        <taxon>Gammaproteobacteria</taxon>
        <taxon>Alteromonadales</taxon>
        <taxon>Alteromonadaceae</taxon>
        <taxon>Alginatibacterium</taxon>
    </lineage>
</organism>
<evidence type="ECO:0000256" key="2">
    <source>
        <dbReference type="ARBA" id="ARBA00023015"/>
    </source>
</evidence>
<dbReference type="EMBL" id="RAQO01000011">
    <property type="protein sequence ID" value="RKF13650.1"/>
    <property type="molecule type" value="Genomic_DNA"/>
</dbReference>
<dbReference type="Proteomes" id="UP000286482">
    <property type="component" value="Unassembled WGS sequence"/>
</dbReference>
<dbReference type="InterPro" id="IPR000847">
    <property type="entry name" value="LysR_HTH_N"/>
</dbReference>
<evidence type="ECO:0000259" key="5">
    <source>
        <dbReference type="PROSITE" id="PS50931"/>
    </source>
</evidence>
<dbReference type="GO" id="GO:0003700">
    <property type="term" value="F:DNA-binding transcription factor activity"/>
    <property type="evidence" value="ECO:0007669"/>
    <property type="project" value="InterPro"/>
</dbReference>
<dbReference type="PANTHER" id="PTHR30118">
    <property type="entry name" value="HTH-TYPE TRANSCRIPTIONAL REGULATOR LEUO-RELATED"/>
    <property type="match status" value="1"/>
</dbReference>
<comment type="caution">
    <text evidence="6">The sequence shown here is derived from an EMBL/GenBank/DDBJ whole genome shotgun (WGS) entry which is preliminary data.</text>
</comment>
<gene>
    <name evidence="6" type="ORF">DBZ36_18685</name>
</gene>
<dbReference type="Pfam" id="PF03466">
    <property type="entry name" value="LysR_substrate"/>
    <property type="match status" value="1"/>
</dbReference>
<dbReference type="PROSITE" id="PS50931">
    <property type="entry name" value="HTH_LYSR"/>
    <property type="match status" value="1"/>
</dbReference>
<evidence type="ECO:0000256" key="3">
    <source>
        <dbReference type="ARBA" id="ARBA00023125"/>
    </source>
</evidence>
<dbReference type="InterPro" id="IPR050389">
    <property type="entry name" value="LysR-type_TF"/>
</dbReference>
<comment type="similarity">
    <text evidence="1">Belongs to the LysR transcriptional regulatory family.</text>
</comment>
<keyword evidence="7" id="KW-1185">Reference proteome</keyword>
<dbReference type="RefSeq" id="WP_120356506.1">
    <property type="nucleotide sequence ID" value="NZ_RAQO01000011.1"/>
</dbReference>
<evidence type="ECO:0000256" key="4">
    <source>
        <dbReference type="ARBA" id="ARBA00023163"/>
    </source>
</evidence>
<proteinExistence type="inferred from homology"/>
<accession>A0A420E6F7</accession>
<dbReference type="Pfam" id="PF00126">
    <property type="entry name" value="HTH_1"/>
    <property type="match status" value="1"/>
</dbReference>
<sequence>MKDLHDLDLNLLKLLQAVVETRNTHAAAEKLGISQTSVSRGLTKLRETFDDQLFIRKAHGLEPSELAEKLAEAVAEMLDPLAKVVESYQNFRPERFEGQITIALNVFFLDQYGDGIFSVLRERLPKADFRIIHWQENSLSEMLNGKIDYMVHFEAYTLPQEIYQHKLTDLKLYLVARENHPVLSQTSDWEAIHKLPLTRIIVSGVNSKRSIVGDLYASKGYEAKISLATHSTRVLINKLKHSDAIFFGSKFIANMSEGISSYPLPPGPKDKRQVQVNGGYLQSKRGNPLNQLIHQALQNYFDSVE</sequence>
<dbReference type="Gene3D" id="3.40.190.10">
    <property type="entry name" value="Periplasmic binding protein-like II"/>
    <property type="match status" value="2"/>
</dbReference>
<dbReference type="InterPro" id="IPR036388">
    <property type="entry name" value="WH-like_DNA-bd_sf"/>
</dbReference>
<feature type="domain" description="HTH lysR-type" evidence="5">
    <location>
        <begin position="7"/>
        <end position="64"/>
    </location>
</feature>
<evidence type="ECO:0000313" key="7">
    <source>
        <dbReference type="Proteomes" id="UP000286482"/>
    </source>
</evidence>